<dbReference type="Proteomes" id="UP000275846">
    <property type="component" value="Unassembled WGS sequence"/>
</dbReference>
<evidence type="ECO:0000256" key="2">
    <source>
        <dbReference type="SAM" id="Phobius"/>
    </source>
</evidence>
<organism evidence="5">
    <name type="scientific">Schistocephalus solidus</name>
    <name type="common">Tapeworm</name>
    <dbReference type="NCBI Taxonomy" id="70667"/>
    <lineage>
        <taxon>Eukaryota</taxon>
        <taxon>Metazoa</taxon>
        <taxon>Spiralia</taxon>
        <taxon>Lophotrochozoa</taxon>
        <taxon>Platyhelminthes</taxon>
        <taxon>Cestoda</taxon>
        <taxon>Eucestoda</taxon>
        <taxon>Diphyllobothriidea</taxon>
        <taxon>Diphyllobothriidae</taxon>
        <taxon>Schistocephalus</taxon>
    </lineage>
</organism>
<feature type="transmembrane region" description="Helical" evidence="2">
    <location>
        <begin position="28"/>
        <end position="49"/>
    </location>
</feature>
<dbReference type="WBParaSite" id="SSLN_0000326001-mRNA-1">
    <property type="protein sequence ID" value="SSLN_0000326001-mRNA-1"/>
    <property type="gene ID" value="SSLN_0000326001"/>
</dbReference>
<evidence type="ECO:0000256" key="1">
    <source>
        <dbReference type="SAM" id="MobiDB-lite"/>
    </source>
</evidence>
<sequence length="202" mass="23264">MDLTKAFGLLNHEGLYKIMQKFRYPKRFTYMGCILVPTLFSLMSSAMLMDAYHDERPGIRIAYWMDGRLLNQRRMHSHSHPPSKLGQPHPQPTGLEENREDRSSNLRSQPDRRCQGQKDGAKVTSVPDQNCECPSPPNMSEPSVHIPHVIRPGPTPLDAMQQQCDNFNFCVNLSKPYFGATEGYPWYQFSHHHRDDIPILIT</sequence>
<keyword evidence="2" id="KW-0812">Transmembrane</keyword>
<dbReference type="AlphaFoldDB" id="A0A183SG12"/>
<evidence type="ECO:0000313" key="5">
    <source>
        <dbReference type="WBParaSite" id="SSLN_0000326001-mRNA-1"/>
    </source>
</evidence>
<reference evidence="3 4" key="2">
    <citation type="submission" date="2018-11" db="EMBL/GenBank/DDBJ databases">
        <authorList>
            <consortium name="Pathogen Informatics"/>
        </authorList>
    </citation>
    <scope>NUCLEOTIDE SEQUENCE [LARGE SCALE GENOMIC DNA]</scope>
    <source>
        <strain evidence="3 4">NST_G2</strain>
    </source>
</reference>
<dbReference type="EMBL" id="UYSU01032446">
    <property type="protein sequence ID" value="VDL89545.1"/>
    <property type="molecule type" value="Genomic_DNA"/>
</dbReference>
<keyword evidence="2" id="KW-1133">Transmembrane helix</keyword>
<evidence type="ECO:0000313" key="4">
    <source>
        <dbReference type="Proteomes" id="UP000275846"/>
    </source>
</evidence>
<name>A0A183SG12_SCHSO</name>
<protein>
    <submittedName>
        <fullName evidence="5">Reverse transcriptase domain-containing protein</fullName>
    </submittedName>
</protein>
<keyword evidence="2" id="KW-0472">Membrane</keyword>
<proteinExistence type="predicted"/>
<feature type="region of interest" description="Disordered" evidence="1">
    <location>
        <begin position="74"/>
        <end position="139"/>
    </location>
</feature>
<accession>A0A183SG12</accession>
<feature type="compositionally biased region" description="Basic and acidic residues" evidence="1">
    <location>
        <begin position="96"/>
        <end position="121"/>
    </location>
</feature>
<evidence type="ECO:0000313" key="3">
    <source>
        <dbReference type="EMBL" id="VDL89545.1"/>
    </source>
</evidence>
<dbReference type="OrthoDB" id="6326277at2759"/>
<gene>
    <name evidence="3" type="ORF">SSLN_LOCUS3160</name>
</gene>
<reference evidence="5" key="1">
    <citation type="submission" date="2016-06" db="UniProtKB">
        <authorList>
            <consortium name="WormBaseParasite"/>
        </authorList>
    </citation>
    <scope>IDENTIFICATION</scope>
</reference>
<keyword evidence="4" id="KW-1185">Reference proteome</keyword>